<dbReference type="RefSeq" id="WP_119932978.1">
    <property type="nucleotide sequence ID" value="NZ_JAAVUN010000015.1"/>
</dbReference>
<gene>
    <name evidence="4" type="ORF">GTW58_08695</name>
</gene>
<comment type="caution">
    <text evidence="4">The sequence shown here is derived from an EMBL/GenBank/DDBJ whole genome shotgun (WGS) entry which is preliminary data.</text>
</comment>
<dbReference type="Gene3D" id="1.40.20.10">
    <property type="entry name" value="CHAD domain"/>
    <property type="match status" value="1"/>
</dbReference>
<dbReference type="Proteomes" id="UP000521379">
    <property type="component" value="Unassembled WGS sequence"/>
</dbReference>
<dbReference type="SUPFAM" id="SSF55154">
    <property type="entry name" value="CYTH-like phosphatases"/>
    <property type="match status" value="1"/>
</dbReference>
<evidence type="ECO:0000313" key="4">
    <source>
        <dbReference type="EMBL" id="NKE10008.1"/>
    </source>
</evidence>
<dbReference type="Pfam" id="PF05235">
    <property type="entry name" value="CHAD"/>
    <property type="match status" value="1"/>
</dbReference>
<dbReference type="InterPro" id="IPR038186">
    <property type="entry name" value="CHAD_dom_sf"/>
</dbReference>
<feature type="compositionally biased region" description="Polar residues" evidence="1">
    <location>
        <begin position="458"/>
        <end position="472"/>
    </location>
</feature>
<protein>
    <submittedName>
        <fullName evidence="4">CYTH and CHAD domain-containing protein</fullName>
    </submittedName>
</protein>
<dbReference type="SMART" id="SM00880">
    <property type="entry name" value="CHAD"/>
    <property type="match status" value="1"/>
</dbReference>
<organism evidence="4 5">
    <name type="scientific">Kocuria subflava</name>
    <dbReference type="NCBI Taxonomy" id="1736139"/>
    <lineage>
        <taxon>Bacteria</taxon>
        <taxon>Bacillati</taxon>
        <taxon>Actinomycetota</taxon>
        <taxon>Actinomycetes</taxon>
        <taxon>Micrococcales</taxon>
        <taxon>Micrococcaceae</taxon>
        <taxon>Kocuria</taxon>
    </lineage>
</organism>
<reference evidence="4 5" key="1">
    <citation type="submission" date="2020-02" db="EMBL/GenBank/DDBJ databases">
        <authorList>
            <person name="Sun Q."/>
        </authorList>
    </citation>
    <scope>NUCLEOTIDE SEQUENCE [LARGE SCALE GENOMIC DNA]</scope>
    <source>
        <strain evidence="4 5">YIM 13062</strain>
    </source>
</reference>
<dbReference type="PANTHER" id="PTHR39339">
    <property type="entry name" value="SLR1444 PROTEIN"/>
    <property type="match status" value="1"/>
</dbReference>
<dbReference type="InterPro" id="IPR023577">
    <property type="entry name" value="CYTH_domain"/>
</dbReference>
<dbReference type="AlphaFoldDB" id="A0A846TLD5"/>
<keyword evidence="5" id="KW-1185">Reference proteome</keyword>
<dbReference type="CDD" id="cd07374">
    <property type="entry name" value="CYTH-like_Pase"/>
    <property type="match status" value="1"/>
</dbReference>
<name>A0A846TLD5_9MICC</name>
<dbReference type="PANTHER" id="PTHR39339:SF1">
    <property type="entry name" value="CHAD DOMAIN-CONTAINING PROTEIN"/>
    <property type="match status" value="1"/>
</dbReference>
<dbReference type="SMART" id="SM01118">
    <property type="entry name" value="CYTH"/>
    <property type="match status" value="1"/>
</dbReference>
<dbReference type="Gene3D" id="2.40.320.10">
    <property type="entry name" value="Hypothetical Protein Pfu-838710-001"/>
    <property type="match status" value="1"/>
</dbReference>
<feature type="domain" description="CYTH" evidence="2">
    <location>
        <begin position="6"/>
        <end position="202"/>
    </location>
</feature>
<evidence type="ECO:0000259" key="2">
    <source>
        <dbReference type="PROSITE" id="PS51707"/>
    </source>
</evidence>
<evidence type="ECO:0000259" key="3">
    <source>
        <dbReference type="PROSITE" id="PS51708"/>
    </source>
</evidence>
<evidence type="ECO:0000256" key="1">
    <source>
        <dbReference type="SAM" id="MobiDB-lite"/>
    </source>
</evidence>
<proteinExistence type="predicted"/>
<feature type="region of interest" description="Disordered" evidence="1">
    <location>
        <begin position="455"/>
        <end position="484"/>
    </location>
</feature>
<feature type="domain" description="CHAD" evidence="3">
    <location>
        <begin position="283"/>
        <end position="605"/>
    </location>
</feature>
<evidence type="ECO:0000313" key="5">
    <source>
        <dbReference type="Proteomes" id="UP000521379"/>
    </source>
</evidence>
<dbReference type="EMBL" id="JAAVUN010000015">
    <property type="protein sequence ID" value="NKE10008.1"/>
    <property type="molecule type" value="Genomic_DNA"/>
</dbReference>
<feature type="region of interest" description="Disordered" evidence="1">
    <location>
        <begin position="211"/>
        <end position="286"/>
    </location>
</feature>
<accession>A0A846TLD5</accession>
<dbReference type="InterPro" id="IPR033469">
    <property type="entry name" value="CYTH-like_dom_sf"/>
</dbReference>
<sequence>MTPNVQLEVERKYEVPAGAELDWSTLPVLTVEPEQVPRDLHAVYFDTPGNRLAAFGIVLRRRKGGPDAGWHLKYRDQMGKHELHVPMLKTSDRLPAQMKQYVAGLLAGQELEPLATVVNNRQVLNVQHPDFGHVAEICIDDVVATDERAGLKRSWSEYEVELVNGSGADGTAVFEELETALFAGGLKPSASAAKIARAMGADDDAAAVTVTDLNGDPVGGSKDESKADKKKSKQKADAKKKDESKKKGKSKGEDKGKFNDKGATPAQETPVDPAAVEPEQVAPESAEDQVWVLVNTSVAGLLYADFLLRIGDPEGVHAVRVATRRLIAVIEGVGQELAGESHPELSEQLAAFSDQLSAARDAEVVVELLPQRAALVGEQVSSAGLGQLNALAQSNRESTRAAAVRHLNSKAHMQLLADLATWAEGIELNPKAREISTKKLATRAVKRWSRAVAEADQTLPSSQDAAQETAAVTQEDPAGEDNQAEHPEIELPDAQIKISQAVDLVHAHRKALRNLRYGLDGLAVTTGLVPKKSWRGLLDNAGQIQAELSQMMDSAVMDDWFAFAARSLIRTGGDRYVVGLLHGHERARVQDYERRAPELIDRLLSETSPDA</sequence>
<dbReference type="Pfam" id="PF01928">
    <property type="entry name" value="CYTH"/>
    <property type="match status" value="1"/>
</dbReference>
<dbReference type="PROSITE" id="PS51707">
    <property type="entry name" value="CYTH"/>
    <property type="match status" value="1"/>
</dbReference>
<feature type="compositionally biased region" description="Basic and acidic residues" evidence="1">
    <location>
        <begin position="234"/>
        <end position="260"/>
    </location>
</feature>
<dbReference type="InterPro" id="IPR007899">
    <property type="entry name" value="CHAD_dom"/>
</dbReference>
<dbReference type="PROSITE" id="PS51708">
    <property type="entry name" value="CHAD"/>
    <property type="match status" value="1"/>
</dbReference>